<reference evidence="3" key="1">
    <citation type="journal article" date="2019" name="Int. J. Syst. Evol. Microbiol.">
        <title>The Global Catalogue of Microorganisms (GCM) 10K type strain sequencing project: providing services to taxonomists for standard genome sequencing and annotation.</title>
        <authorList>
            <consortium name="The Broad Institute Genomics Platform"/>
            <consortium name="The Broad Institute Genome Sequencing Center for Infectious Disease"/>
            <person name="Wu L."/>
            <person name="Ma J."/>
        </authorList>
    </citation>
    <scope>NUCLEOTIDE SEQUENCE [LARGE SCALE GENOMIC DNA]</scope>
    <source>
        <strain evidence="3">JCM 18302</strain>
    </source>
</reference>
<protein>
    <submittedName>
        <fullName evidence="2">Uncharacterized protein</fullName>
    </submittedName>
</protein>
<accession>A0ABP9NUE4</accession>
<sequence length="361" mass="37168">MPAAAAARADLEVVRACRRVRGRPLAVRLRAAYVHAGLLLDGTRGFVAAVVTPRPVGCGIWPLTRGHAGGVVVLSGGTVVRGVLPRRACRRSELPALGAPVLLCRGVLPAGRALRGRVRVVLAVLPHRSRGGGELPAGRGRAGVPAGPTIVLLLPLVLPGERPVLLVRSRVGVVLGPTLVRRGPVVACAGHPEVVGAARGIGGAVAARAVGVDPVGRGLPGLRRLPVLIGARGLFTGLGPLVVGAGRPLGRLGLAALGTGSADLRLVPVLGRLDALLLLSASPALDGEDRDRSDHGQHHQHDDDRQPHVHPRAYPLVRIGNRTGQSASRRPGAVCRAERRKASPRRSSAAAHSATARTCSA</sequence>
<evidence type="ECO:0000256" key="1">
    <source>
        <dbReference type="SAM" id="MobiDB-lite"/>
    </source>
</evidence>
<name>A0ABP9NUE4_9PSEU</name>
<dbReference type="EMBL" id="BAABJO010000020">
    <property type="protein sequence ID" value="GAA5129525.1"/>
    <property type="molecule type" value="Genomic_DNA"/>
</dbReference>
<feature type="compositionally biased region" description="Basic and acidic residues" evidence="1">
    <location>
        <begin position="287"/>
        <end position="307"/>
    </location>
</feature>
<organism evidence="2 3">
    <name type="scientific">Pseudonocardia adelaidensis</name>
    <dbReference type="NCBI Taxonomy" id="648754"/>
    <lineage>
        <taxon>Bacteria</taxon>
        <taxon>Bacillati</taxon>
        <taxon>Actinomycetota</taxon>
        <taxon>Actinomycetes</taxon>
        <taxon>Pseudonocardiales</taxon>
        <taxon>Pseudonocardiaceae</taxon>
        <taxon>Pseudonocardia</taxon>
    </lineage>
</organism>
<gene>
    <name evidence="2" type="ORF">GCM10023320_50120</name>
</gene>
<evidence type="ECO:0000313" key="3">
    <source>
        <dbReference type="Proteomes" id="UP001500804"/>
    </source>
</evidence>
<keyword evidence="3" id="KW-1185">Reference proteome</keyword>
<feature type="compositionally biased region" description="Low complexity" evidence="1">
    <location>
        <begin position="345"/>
        <end position="361"/>
    </location>
</feature>
<proteinExistence type="predicted"/>
<comment type="caution">
    <text evidence="2">The sequence shown here is derived from an EMBL/GenBank/DDBJ whole genome shotgun (WGS) entry which is preliminary data.</text>
</comment>
<evidence type="ECO:0000313" key="2">
    <source>
        <dbReference type="EMBL" id="GAA5129525.1"/>
    </source>
</evidence>
<dbReference type="Proteomes" id="UP001500804">
    <property type="component" value="Unassembled WGS sequence"/>
</dbReference>
<feature type="region of interest" description="Disordered" evidence="1">
    <location>
        <begin position="286"/>
        <end position="361"/>
    </location>
</feature>